<dbReference type="EMBL" id="SMSI01000004">
    <property type="protein sequence ID" value="TDH34228.1"/>
    <property type="molecule type" value="Genomic_DNA"/>
</dbReference>
<dbReference type="AlphaFoldDB" id="A0A4R5PH67"/>
<evidence type="ECO:0000313" key="2">
    <source>
        <dbReference type="EMBL" id="TDH34228.1"/>
    </source>
</evidence>
<comment type="caution">
    <text evidence="2">The sequence shown here is derived from an EMBL/GenBank/DDBJ whole genome shotgun (WGS) entry which is preliminary data.</text>
</comment>
<dbReference type="OrthoDB" id="8117512at2"/>
<dbReference type="Proteomes" id="UP000295131">
    <property type="component" value="Unassembled WGS sequence"/>
</dbReference>
<organism evidence="2 3">
    <name type="scientific">Pseudohoeflea suaedae</name>
    <dbReference type="NCBI Taxonomy" id="877384"/>
    <lineage>
        <taxon>Bacteria</taxon>
        <taxon>Pseudomonadati</taxon>
        <taxon>Pseudomonadota</taxon>
        <taxon>Alphaproteobacteria</taxon>
        <taxon>Hyphomicrobiales</taxon>
        <taxon>Rhizobiaceae</taxon>
        <taxon>Pseudohoeflea</taxon>
    </lineage>
</organism>
<protein>
    <submittedName>
        <fullName evidence="2">Uncharacterized protein</fullName>
    </submittedName>
</protein>
<gene>
    <name evidence="2" type="ORF">E2A64_16255</name>
</gene>
<dbReference type="RefSeq" id="WP_133285574.1">
    <property type="nucleotide sequence ID" value="NZ_SMSI01000004.1"/>
</dbReference>
<keyword evidence="3" id="KW-1185">Reference proteome</keyword>
<evidence type="ECO:0000313" key="3">
    <source>
        <dbReference type="Proteomes" id="UP000295131"/>
    </source>
</evidence>
<feature type="region of interest" description="Disordered" evidence="1">
    <location>
        <begin position="13"/>
        <end position="100"/>
    </location>
</feature>
<reference evidence="2 3" key="1">
    <citation type="journal article" date="2013" name="Int. J. Syst. Evol. Microbiol.">
        <title>Hoeflea suaedae sp. nov., an endophytic bacterium isolated from the root of the halophyte Suaeda maritima.</title>
        <authorList>
            <person name="Chung E.J."/>
            <person name="Park J.A."/>
            <person name="Pramanik P."/>
            <person name="Bibi F."/>
            <person name="Jeon C.O."/>
            <person name="Chung Y.R."/>
        </authorList>
    </citation>
    <scope>NUCLEOTIDE SEQUENCE [LARGE SCALE GENOMIC DNA]</scope>
    <source>
        <strain evidence="2 3">YC6898</strain>
    </source>
</reference>
<accession>A0A4R5PH67</accession>
<name>A0A4R5PH67_9HYPH</name>
<proteinExistence type="predicted"/>
<evidence type="ECO:0000256" key="1">
    <source>
        <dbReference type="SAM" id="MobiDB-lite"/>
    </source>
</evidence>
<sequence length="154" mass="16443">MISAVMSTALSGMKAQQDRAAAQADTVANYTRPDTTSKDVVSFSRAGGTITASTQQLPPPEAAASAVAAGQKLRTPQKPDLPEPDEAGDELPKTELPIKASWPNPMIIQLPPVVLDLMETQEAFRASVAEFDTGAEFWDMLEVAADQGHPRRDP</sequence>